<dbReference type="EMBL" id="BAAALG010000007">
    <property type="protein sequence ID" value="GAA1101069.1"/>
    <property type="molecule type" value="Genomic_DNA"/>
</dbReference>
<dbReference type="PANTHER" id="PTHR34984">
    <property type="entry name" value="CARBON STORAGE REGULATOR"/>
    <property type="match status" value="1"/>
</dbReference>
<organism evidence="5 6">
    <name type="scientific">Nocardioides dubius</name>
    <dbReference type="NCBI Taxonomy" id="317019"/>
    <lineage>
        <taxon>Bacteria</taxon>
        <taxon>Bacillati</taxon>
        <taxon>Actinomycetota</taxon>
        <taxon>Actinomycetes</taxon>
        <taxon>Propionibacteriales</taxon>
        <taxon>Nocardioidaceae</taxon>
        <taxon>Nocardioides</taxon>
    </lineage>
</organism>
<evidence type="ECO:0000313" key="6">
    <source>
        <dbReference type="Proteomes" id="UP001501581"/>
    </source>
</evidence>
<evidence type="ECO:0000256" key="4">
    <source>
        <dbReference type="HAMAP-Rule" id="MF_00167"/>
    </source>
</evidence>
<evidence type="ECO:0000256" key="3">
    <source>
        <dbReference type="ARBA" id="ARBA00022884"/>
    </source>
</evidence>
<dbReference type="InterPro" id="IPR003751">
    <property type="entry name" value="CsrA"/>
</dbReference>
<proteinExistence type="inferred from homology"/>
<comment type="function">
    <text evidence="4">A translational regulator that binds mRNA to regulate translation initiation and/or mRNA stability. Usually binds in the 5'-UTR at or near the Shine-Dalgarno sequence preventing ribosome-binding, thus repressing translation. Its main target seems to be the major flagellin gene, while its function is anatagonized by FliW.</text>
</comment>
<comment type="subunit">
    <text evidence="4">Homodimer; the beta-strands of each monomer intercalate to form a hydrophobic core, while the alpha-helices form wings that extend away from the core.</text>
</comment>
<sequence length="76" mass="7824">MLVLSRKAGESVLVGDDIEVTILEIRGDVVRVGIAAPRSVSVQRSELIAQVSDSNRAAASPSANAVASLAAALRKP</sequence>
<evidence type="ECO:0000256" key="1">
    <source>
        <dbReference type="ARBA" id="ARBA00022490"/>
    </source>
</evidence>
<keyword evidence="2 4" id="KW-0810">Translation regulation</keyword>
<protein>
    <recommendedName>
        <fullName evidence="4">Translational regulator CsrA</fullName>
    </recommendedName>
</protein>
<evidence type="ECO:0000256" key="2">
    <source>
        <dbReference type="ARBA" id="ARBA00022845"/>
    </source>
</evidence>
<dbReference type="PANTHER" id="PTHR34984:SF1">
    <property type="entry name" value="CARBON STORAGE REGULATOR"/>
    <property type="match status" value="1"/>
</dbReference>
<dbReference type="Proteomes" id="UP001501581">
    <property type="component" value="Unassembled WGS sequence"/>
</dbReference>
<comment type="similarity">
    <text evidence="4">Belongs to the CsrA/RsmA family.</text>
</comment>
<accession>A0ABP4EAU4</accession>
<dbReference type="Pfam" id="PF02599">
    <property type="entry name" value="CsrA"/>
    <property type="match status" value="1"/>
</dbReference>
<name>A0ABP4EAU4_9ACTN</name>
<keyword evidence="1 4" id="KW-0963">Cytoplasm</keyword>
<dbReference type="RefSeq" id="WP_343993725.1">
    <property type="nucleotide sequence ID" value="NZ_BAAALG010000007.1"/>
</dbReference>
<keyword evidence="3 4" id="KW-0694">RNA-binding</keyword>
<reference evidence="6" key="1">
    <citation type="journal article" date="2019" name="Int. J. Syst. Evol. Microbiol.">
        <title>The Global Catalogue of Microorganisms (GCM) 10K type strain sequencing project: providing services to taxonomists for standard genome sequencing and annotation.</title>
        <authorList>
            <consortium name="The Broad Institute Genomics Platform"/>
            <consortium name="The Broad Institute Genome Sequencing Center for Infectious Disease"/>
            <person name="Wu L."/>
            <person name="Ma J."/>
        </authorList>
    </citation>
    <scope>NUCLEOTIDE SEQUENCE [LARGE SCALE GENOMIC DNA]</scope>
    <source>
        <strain evidence="6">JCM 13008</strain>
    </source>
</reference>
<dbReference type="SUPFAM" id="SSF117130">
    <property type="entry name" value="CsrA-like"/>
    <property type="match status" value="1"/>
</dbReference>
<keyword evidence="4" id="KW-0678">Repressor</keyword>
<comment type="subcellular location">
    <subcellularLocation>
        <location evidence="4">Cytoplasm</location>
    </subcellularLocation>
</comment>
<evidence type="ECO:0000313" key="5">
    <source>
        <dbReference type="EMBL" id="GAA1101069.1"/>
    </source>
</evidence>
<dbReference type="HAMAP" id="MF_00167">
    <property type="entry name" value="CsrA"/>
    <property type="match status" value="1"/>
</dbReference>
<dbReference type="InterPro" id="IPR036107">
    <property type="entry name" value="CsrA_sf"/>
</dbReference>
<keyword evidence="6" id="KW-1185">Reference proteome</keyword>
<dbReference type="NCBIfam" id="NF002469">
    <property type="entry name" value="PRK01712.1"/>
    <property type="match status" value="1"/>
</dbReference>
<dbReference type="Gene3D" id="2.60.40.4380">
    <property type="entry name" value="Translational regulator CsrA"/>
    <property type="match status" value="1"/>
</dbReference>
<keyword evidence="4" id="KW-1005">Bacterial flagellum biogenesis</keyword>
<dbReference type="NCBIfam" id="TIGR00202">
    <property type="entry name" value="csrA"/>
    <property type="match status" value="1"/>
</dbReference>
<comment type="caution">
    <text evidence="5">The sequence shown here is derived from an EMBL/GenBank/DDBJ whole genome shotgun (WGS) entry which is preliminary data.</text>
</comment>
<gene>
    <name evidence="4" type="primary">csrA</name>
    <name evidence="5" type="ORF">GCM10009668_19040</name>
</gene>